<dbReference type="Proteomes" id="UP000244810">
    <property type="component" value="Unassembled WGS sequence"/>
</dbReference>
<protein>
    <submittedName>
        <fullName evidence="2">Component of SufBCD complex</fullName>
    </submittedName>
</protein>
<name>A0A2T7UUL3_9RHOB</name>
<comment type="caution">
    <text evidence="2">The sequence shown here is derived from an EMBL/GenBank/DDBJ whole genome shotgun (WGS) entry which is preliminary data.</text>
</comment>
<feature type="transmembrane region" description="Helical" evidence="1">
    <location>
        <begin position="29"/>
        <end position="51"/>
    </location>
</feature>
<keyword evidence="1" id="KW-0812">Transmembrane</keyword>
<feature type="transmembrane region" description="Helical" evidence="1">
    <location>
        <begin position="156"/>
        <end position="175"/>
    </location>
</feature>
<evidence type="ECO:0000256" key="1">
    <source>
        <dbReference type="SAM" id="Phobius"/>
    </source>
</evidence>
<keyword evidence="1" id="KW-0472">Membrane</keyword>
<gene>
    <name evidence="2" type="ORF">DDE23_04590</name>
</gene>
<evidence type="ECO:0000313" key="2">
    <source>
        <dbReference type="EMBL" id="PVE48354.1"/>
    </source>
</evidence>
<proteinExistence type="predicted"/>
<sequence length="183" mass="20731">MRRATGKGLRVNLTDSLLSTIDLRSFSNLWFWLVLAVAWSNVTHFVMGVPFDMVQRARRRGGEGLEDLNTLALIQARRRMTILRSSGAWLVGFWLTVLTMLGVLGFWYGYELSQALFLLLGPLTLGAWLSLRLSARVEAQALQGEALVKAIFWTRMLIQVIGLSAIFVTTMWGMWHNLTARML</sequence>
<evidence type="ECO:0000313" key="3">
    <source>
        <dbReference type="Proteomes" id="UP000244810"/>
    </source>
</evidence>
<feature type="transmembrane region" description="Helical" evidence="1">
    <location>
        <begin position="115"/>
        <end position="135"/>
    </location>
</feature>
<feature type="transmembrane region" description="Helical" evidence="1">
    <location>
        <begin position="87"/>
        <end position="109"/>
    </location>
</feature>
<dbReference type="AlphaFoldDB" id="A0A2T7UUL3"/>
<keyword evidence="1" id="KW-1133">Transmembrane helix</keyword>
<keyword evidence="3" id="KW-1185">Reference proteome</keyword>
<organism evidence="2 3">
    <name type="scientific">Pararhodobacter aggregans</name>
    <dbReference type="NCBI Taxonomy" id="404875"/>
    <lineage>
        <taxon>Bacteria</taxon>
        <taxon>Pseudomonadati</taxon>
        <taxon>Pseudomonadota</taxon>
        <taxon>Alphaproteobacteria</taxon>
        <taxon>Rhodobacterales</taxon>
        <taxon>Paracoccaceae</taxon>
        <taxon>Pararhodobacter</taxon>
    </lineage>
</organism>
<reference evidence="2 3" key="1">
    <citation type="journal article" date="2011" name="Syst. Appl. Microbiol.">
        <title>Defluviimonas denitrificans gen. nov., sp. nov., and Pararhodobacter aggregans gen. nov., sp. nov., non-phototrophic Rhodobacteraceae from the biofilter of a marine aquaculture.</title>
        <authorList>
            <person name="Foesel B.U."/>
            <person name="Drake H.L."/>
            <person name="Schramm A."/>
        </authorList>
    </citation>
    <scope>NUCLEOTIDE SEQUENCE [LARGE SCALE GENOMIC DNA]</scope>
    <source>
        <strain evidence="2 3">D1-19</strain>
    </source>
</reference>
<accession>A0A2T7UUL3</accession>
<dbReference type="EMBL" id="QDDR01000002">
    <property type="protein sequence ID" value="PVE48354.1"/>
    <property type="molecule type" value="Genomic_DNA"/>
</dbReference>
<dbReference type="OrthoDB" id="7847071at2"/>